<gene>
    <name evidence="2" type="ORF">DFH08DRAFT_822546</name>
    <name evidence="1" type="ORF">DFH08DRAFT_828461</name>
</gene>
<dbReference type="EMBL" id="JARIHO010000168">
    <property type="protein sequence ID" value="KAJ7300444.1"/>
    <property type="molecule type" value="Genomic_DNA"/>
</dbReference>
<evidence type="ECO:0000313" key="3">
    <source>
        <dbReference type="Proteomes" id="UP001218218"/>
    </source>
</evidence>
<dbReference type="AlphaFoldDB" id="A0AAD6Z8A1"/>
<evidence type="ECO:0000313" key="2">
    <source>
        <dbReference type="EMBL" id="KAJ7311782.1"/>
    </source>
</evidence>
<keyword evidence="3" id="KW-1185">Reference proteome</keyword>
<comment type="caution">
    <text evidence="2">The sequence shown here is derived from an EMBL/GenBank/DDBJ whole genome shotgun (WGS) entry which is preliminary data.</text>
</comment>
<dbReference type="EMBL" id="JARIHO010000074">
    <property type="protein sequence ID" value="KAJ7311782.1"/>
    <property type="molecule type" value="Genomic_DNA"/>
</dbReference>
<sequence length="382" mass="42678">MSWCQSIDHNAAFWTSHEFTPTQGRSAFRFMSGKMSGAALHIRLVLHDSTAYEPCTREGDIGLHAVIELLRSKSEQCATLGIYFEGRAVFAVVADKLASSRFSHLTQLALINIEPVWTTDRPDKLQPTPGFLKLGEPAMRHLRLVGFCLSLRNSCSFRHIAVLVLGDLDRTTAPTMDELYLVFLEATGLEALSVGKLDRTDPLSEREPLHLKRLNKIHFYAGGNKAFEQLLRLMRAPDLNRLDVRVMDEKDCCSLLRCAELVRSVKALRVYGVWRANIDFVALSAIMPAVTVLDVTTADRALARCAGTAGFAWTTIDSLRLRNPMFDSLESILSCISVANLHIHYPYPAKLLSCNGNQWVSTKVDRMVIVVEGEEAWYATAH</sequence>
<organism evidence="2 3">
    <name type="scientific">Mycena albidolilacea</name>
    <dbReference type="NCBI Taxonomy" id="1033008"/>
    <lineage>
        <taxon>Eukaryota</taxon>
        <taxon>Fungi</taxon>
        <taxon>Dikarya</taxon>
        <taxon>Basidiomycota</taxon>
        <taxon>Agaricomycotina</taxon>
        <taxon>Agaricomycetes</taxon>
        <taxon>Agaricomycetidae</taxon>
        <taxon>Agaricales</taxon>
        <taxon>Marasmiineae</taxon>
        <taxon>Mycenaceae</taxon>
        <taxon>Mycena</taxon>
    </lineage>
</organism>
<reference evidence="2" key="1">
    <citation type="submission" date="2023-03" db="EMBL/GenBank/DDBJ databases">
        <title>Massive genome expansion in bonnet fungi (Mycena s.s.) driven by repeated elements and novel gene families across ecological guilds.</title>
        <authorList>
            <consortium name="Lawrence Berkeley National Laboratory"/>
            <person name="Harder C.B."/>
            <person name="Miyauchi S."/>
            <person name="Viragh M."/>
            <person name="Kuo A."/>
            <person name="Thoen E."/>
            <person name="Andreopoulos B."/>
            <person name="Lu D."/>
            <person name="Skrede I."/>
            <person name="Drula E."/>
            <person name="Henrissat B."/>
            <person name="Morin E."/>
            <person name="Kohler A."/>
            <person name="Barry K."/>
            <person name="LaButti K."/>
            <person name="Morin E."/>
            <person name="Salamov A."/>
            <person name="Lipzen A."/>
            <person name="Mereny Z."/>
            <person name="Hegedus B."/>
            <person name="Baldrian P."/>
            <person name="Stursova M."/>
            <person name="Weitz H."/>
            <person name="Taylor A."/>
            <person name="Grigoriev I.V."/>
            <person name="Nagy L.G."/>
            <person name="Martin F."/>
            <person name="Kauserud H."/>
        </authorList>
    </citation>
    <scope>NUCLEOTIDE SEQUENCE</scope>
    <source>
        <strain evidence="2">CBHHK002</strain>
    </source>
</reference>
<accession>A0AAD6Z8A1</accession>
<protein>
    <submittedName>
        <fullName evidence="2">Uncharacterized protein</fullName>
    </submittedName>
</protein>
<evidence type="ECO:0000313" key="1">
    <source>
        <dbReference type="EMBL" id="KAJ7300444.1"/>
    </source>
</evidence>
<proteinExistence type="predicted"/>
<dbReference type="Proteomes" id="UP001218218">
    <property type="component" value="Unassembled WGS sequence"/>
</dbReference>
<name>A0AAD6Z8A1_9AGAR</name>